<proteinExistence type="predicted"/>
<comment type="caution">
    <text evidence="1">The sequence shown here is derived from an EMBL/GenBank/DDBJ whole genome shotgun (WGS) entry which is preliminary data.</text>
</comment>
<gene>
    <name evidence="1" type="ORF">RN51_00155</name>
</gene>
<reference evidence="1 2" key="1">
    <citation type="submission" date="2015-02" db="EMBL/GenBank/DDBJ databases">
        <title>Draft genome sequences of ten Microbacterium spp. with emphasis on heavy metal contaminated environments.</title>
        <authorList>
            <person name="Corretto E."/>
        </authorList>
    </citation>
    <scope>NUCLEOTIDE SEQUENCE [LARGE SCALE GENOMIC DNA]</scope>
    <source>
        <strain evidence="1 2">BEL163</strain>
    </source>
</reference>
<dbReference type="Proteomes" id="UP000033725">
    <property type="component" value="Unassembled WGS sequence"/>
</dbReference>
<protein>
    <submittedName>
        <fullName evidence="1">Uncharacterized protein</fullName>
    </submittedName>
</protein>
<evidence type="ECO:0000313" key="1">
    <source>
        <dbReference type="EMBL" id="KJL26513.1"/>
    </source>
</evidence>
<dbReference type="RefSeq" id="WP_045262146.1">
    <property type="nucleotide sequence ID" value="NZ_JYIV01000010.1"/>
</dbReference>
<evidence type="ECO:0000313" key="2">
    <source>
        <dbReference type="Proteomes" id="UP000033725"/>
    </source>
</evidence>
<name>A0A0F0L085_9MICO</name>
<dbReference type="AlphaFoldDB" id="A0A0F0L085"/>
<organism evidence="1 2">
    <name type="scientific">Microbacterium oxydans</name>
    <dbReference type="NCBI Taxonomy" id="82380"/>
    <lineage>
        <taxon>Bacteria</taxon>
        <taxon>Bacillati</taxon>
        <taxon>Actinomycetota</taxon>
        <taxon>Actinomycetes</taxon>
        <taxon>Micrococcales</taxon>
        <taxon>Microbacteriaceae</taxon>
        <taxon>Microbacterium</taxon>
    </lineage>
</organism>
<dbReference type="EMBL" id="JYIV01000010">
    <property type="protein sequence ID" value="KJL26513.1"/>
    <property type="molecule type" value="Genomic_DNA"/>
</dbReference>
<dbReference type="PATRIC" id="fig|82380.10.peg.153"/>
<accession>A0A0F0L085</accession>
<sequence>MGVNDDQLSQAQHSIGFYRVALETDAETRFSSSYLAAGAVASECSTRLDGYTFIVMAWPARFAPRADRRSAHAGHVNVYLDGLFLEQSSWQRTEDAWVAAVHVNTQVQVTVSVVGRIRELPADLALTRDAPPLQVRSN</sequence>